<protein>
    <submittedName>
        <fullName evidence="6">ATP-grasp domain-containing protein</fullName>
    </submittedName>
</protein>
<dbReference type="Pfam" id="PF18603">
    <property type="entry name" value="LAL_C2"/>
    <property type="match status" value="1"/>
</dbReference>
<dbReference type="Proteomes" id="UP001500689">
    <property type="component" value="Unassembled WGS sequence"/>
</dbReference>
<evidence type="ECO:0000259" key="5">
    <source>
        <dbReference type="PROSITE" id="PS50975"/>
    </source>
</evidence>
<evidence type="ECO:0000256" key="1">
    <source>
        <dbReference type="ARBA" id="ARBA00022598"/>
    </source>
</evidence>
<dbReference type="EMBL" id="BAAAZN010000016">
    <property type="protein sequence ID" value="GAA3570929.1"/>
    <property type="molecule type" value="Genomic_DNA"/>
</dbReference>
<comment type="caution">
    <text evidence="6">The sequence shown here is derived from an EMBL/GenBank/DDBJ whole genome shotgun (WGS) entry which is preliminary data.</text>
</comment>
<dbReference type="RefSeq" id="WP_344866513.1">
    <property type="nucleotide sequence ID" value="NZ_BAAAZN010000016.1"/>
</dbReference>
<dbReference type="PANTHER" id="PTHR43585:SF2">
    <property type="entry name" value="ATP-GRASP ENZYME FSQD"/>
    <property type="match status" value="1"/>
</dbReference>
<keyword evidence="2 4" id="KW-0547">Nucleotide-binding</keyword>
<dbReference type="PANTHER" id="PTHR43585">
    <property type="entry name" value="FUMIPYRROLE BIOSYNTHESIS PROTEIN C"/>
    <property type="match status" value="1"/>
</dbReference>
<dbReference type="InterPro" id="IPR011761">
    <property type="entry name" value="ATP-grasp"/>
</dbReference>
<dbReference type="Gene3D" id="3.40.50.20">
    <property type="match status" value="1"/>
</dbReference>
<organism evidence="6 7">
    <name type="scientific">Amycolatopsis ultiminotia</name>
    <dbReference type="NCBI Taxonomy" id="543629"/>
    <lineage>
        <taxon>Bacteria</taxon>
        <taxon>Bacillati</taxon>
        <taxon>Actinomycetota</taxon>
        <taxon>Actinomycetes</taxon>
        <taxon>Pseudonocardiales</taxon>
        <taxon>Pseudonocardiaceae</taxon>
        <taxon>Amycolatopsis</taxon>
    </lineage>
</organism>
<name>A0ABP6XSF8_9PSEU</name>
<evidence type="ECO:0000313" key="7">
    <source>
        <dbReference type="Proteomes" id="UP001500689"/>
    </source>
</evidence>
<feature type="domain" description="ATP-grasp" evidence="5">
    <location>
        <begin position="118"/>
        <end position="313"/>
    </location>
</feature>
<proteinExistence type="predicted"/>
<keyword evidence="3 4" id="KW-0067">ATP-binding</keyword>
<dbReference type="InterPro" id="IPR040570">
    <property type="entry name" value="LAL_C2"/>
</dbReference>
<dbReference type="Pfam" id="PF13535">
    <property type="entry name" value="ATP-grasp_4"/>
    <property type="match status" value="1"/>
</dbReference>
<accession>A0ABP6XSF8</accession>
<dbReference type="Gene3D" id="3.30.470.20">
    <property type="entry name" value="ATP-grasp fold, B domain"/>
    <property type="match status" value="1"/>
</dbReference>
<evidence type="ECO:0000256" key="4">
    <source>
        <dbReference type="PROSITE-ProRule" id="PRU00409"/>
    </source>
</evidence>
<gene>
    <name evidence="6" type="ORF">GCM10022222_63750</name>
</gene>
<evidence type="ECO:0000313" key="6">
    <source>
        <dbReference type="EMBL" id="GAA3570929.1"/>
    </source>
</evidence>
<dbReference type="PROSITE" id="PS00867">
    <property type="entry name" value="CPSASE_2"/>
    <property type="match status" value="1"/>
</dbReference>
<evidence type="ECO:0000256" key="2">
    <source>
        <dbReference type="ARBA" id="ARBA00022741"/>
    </source>
</evidence>
<dbReference type="PROSITE" id="PS50975">
    <property type="entry name" value="ATP_GRASP"/>
    <property type="match status" value="1"/>
</dbReference>
<dbReference type="SMART" id="SM01209">
    <property type="entry name" value="GARS_A"/>
    <property type="match status" value="1"/>
</dbReference>
<keyword evidence="7" id="KW-1185">Reference proteome</keyword>
<dbReference type="SUPFAM" id="SSF56059">
    <property type="entry name" value="Glutathione synthetase ATP-binding domain-like"/>
    <property type="match status" value="1"/>
</dbReference>
<sequence length="407" mass="41454">MSTRREQWFALVESNTTGSGREFCRAARARGLRPVVLAADPARYPYLAEDGIDVLVLDTADPDAVADRCHDLAAQGLAGVSSSSEYFVPVAARVAAKLGLPCPDADAIARCRNKDRQREVLAGAGVGQPEFRIATSVAEAVRAAGELGLPAVVKPTAGSGSVGVRLCATSTEVASHAEQLLGTTVNERGLPAEARILVESFADGPEFSVESLDGEAVAVVAKHLGPAPHFVETGHDFPAPVPEADRRVLAATTRAALAALGLGWGAAHTELRLTAAGPAVIEVNPRLAGGMIPAMIRAATGLDLVDAVVAAATGQDRPAPAGGPGSGCVRFVLPAGQGVLRGVHGLDAARSRPGIAIAEPSAVPGAPVRPSGSFRDRVAYVVAANRTLLDAVAAAESAVADLTVTLG</sequence>
<keyword evidence="1" id="KW-0436">Ligase</keyword>
<dbReference type="InterPro" id="IPR005479">
    <property type="entry name" value="CPAse_ATP-bd"/>
</dbReference>
<dbReference type="InterPro" id="IPR052032">
    <property type="entry name" value="ATP-dep_AA_Ligase"/>
</dbReference>
<evidence type="ECO:0000256" key="3">
    <source>
        <dbReference type="ARBA" id="ARBA00022840"/>
    </source>
</evidence>
<reference evidence="7" key="1">
    <citation type="journal article" date="2019" name="Int. J. Syst. Evol. Microbiol.">
        <title>The Global Catalogue of Microorganisms (GCM) 10K type strain sequencing project: providing services to taxonomists for standard genome sequencing and annotation.</title>
        <authorList>
            <consortium name="The Broad Institute Genomics Platform"/>
            <consortium name="The Broad Institute Genome Sequencing Center for Infectious Disease"/>
            <person name="Wu L."/>
            <person name="Ma J."/>
        </authorList>
    </citation>
    <scope>NUCLEOTIDE SEQUENCE [LARGE SCALE GENOMIC DNA]</scope>
    <source>
        <strain evidence="7">JCM 16898</strain>
    </source>
</reference>